<dbReference type="Proteomes" id="UP000824135">
    <property type="component" value="Unassembled WGS sequence"/>
</dbReference>
<evidence type="ECO:0008006" key="4">
    <source>
        <dbReference type="Google" id="ProtNLM"/>
    </source>
</evidence>
<keyword evidence="1" id="KW-1133">Transmembrane helix</keyword>
<feature type="transmembrane region" description="Helical" evidence="1">
    <location>
        <begin position="55"/>
        <end position="75"/>
    </location>
</feature>
<keyword evidence="1" id="KW-0472">Membrane</keyword>
<gene>
    <name evidence="2" type="ORF">H9728_00860</name>
</gene>
<feature type="transmembrane region" description="Helical" evidence="1">
    <location>
        <begin position="29"/>
        <end position="49"/>
    </location>
</feature>
<name>A0A9D1ZA35_9FIRM</name>
<accession>A0A9D1ZA35</accession>
<evidence type="ECO:0000313" key="2">
    <source>
        <dbReference type="EMBL" id="HIY77573.1"/>
    </source>
</evidence>
<comment type="caution">
    <text evidence="2">The sequence shown here is derived from an EMBL/GenBank/DDBJ whole genome shotgun (WGS) entry which is preliminary data.</text>
</comment>
<protein>
    <recommendedName>
        <fullName evidence="4">YcxB family protein</fullName>
    </recommendedName>
</protein>
<keyword evidence="1" id="KW-0812">Transmembrane</keyword>
<reference evidence="2" key="1">
    <citation type="journal article" date="2021" name="PeerJ">
        <title>Extensive microbial diversity within the chicken gut microbiome revealed by metagenomics and culture.</title>
        <authorList>
            <person name="Gilroy R."/>
            <person name="Ravi A."/>
            <person name="Getino M."/>
            <person name="Pursley I."/>
            <person name="Horton D.L."/>
            <person name="Alikhan N.F."/>
            <person name="Baker D."/>
            <person name="Gharbi K."/>
            <person name="Hall N."/>
            <person name="Watson M."/>
            <person name="Adriaenssens E.M."/>
            <person name="Foster-Nyarko E."/>
            <person name="Jarju S."/>
            <person name="Secka A."/>
            <person name="Antonio M."/>
            <person name="Oren A."/>
            <person name="Chaudhuri R.R."/>
            <person name="La Ragione R."/>
            <person name="Hildebrand F."/>
            <person name="Pallen M.J."/>
        </authorList>
    </citation>
    <scope>NUCLEOTIDE SEQUENCE</scope>
    <source>
        <strain evidence="2">CHK199-9574</strain>
    </source>
</reference>
<evidence type="ECO:0000313" key="3">
    <source>
        <dbReference type="Proteomes" id="UP000824135"/>
    </source>
</evidence>
<proteinExistence type="predicted"/>
<organism evidence="2 3">
    <name type="scientific">Candidatus Borkfalkia excrementavium</name>
    <dbReference type="NCBI Taxonomy" id="2838505"/>
    <lineage>
        <taxon>Bacteria</taxon>
        <taxon>Bacillati</taxon>
        <taxon>Bacillota</taxon>
        <taxon>Clostridia</taxon>
        <taxon>Christensenellales</taxon>
        <taxon>Christensenellaceae</taxon>
        <taxon>Candidatus Borkfalkia</taxon>
    </lineage>
</organism>
<reference evidence="2" key="2">
    <citation type="submission" date="2021-04" db="EMBL/GenBank/DDBJ databases">
        <authorList>
            <person name="Gilroy R."/>
        </authorList>
    </citation>
    <scope>NUCLEOTIDE SEQUENCE</scope>
    <source>
        <strain evidence="2">CHK199-9574</strain>
    </source>
</reference>
<dbReference type="AlphaFoldDB" id="A0A9D1ZA35"/>
<sequence>MWYNIRMIEFYGEISLRNKQIADRLKKKYFAVWTLILTAVVAVIAVVSGVTGGGWIVLAVFALLLALLTVFLFLARPSRSLEDKKWLLRVTIAEDRVTFIQYLPNKEVKKVKRIADIKKVIRTKTCYFLVYNDVSNAFLCQRSLLKRGTFDLFETLFKGKIVDREL</sequence>
<evidence type="ECO:0000256" key="1">
    <source>
        <dbReference type="SAM" id="Phobius"/>
    </source>
</evidence>
<dbReference type="EMBL" id="DXCO01000006">
    <property type="protein sequence ID" value="HIY77573.1"/>
    <property type="molecule type" value="Genomic_DNA"/>
</dbReference>